<sequence>MNRKTILWVIDPFDPIISHNQIVSLSQSHYKENNQIYIQLLEYHSLVYRQLSNIGKMLPPFSWNNEVKQGRKKGFYQFLSYSIPKNIRLATYNYPALVKIYWQHMKSRIIKDDRFYDEVVIFSQGLPQYYVKERIAAKKIIVYHHLFQPESVEFLKQKVILI</sequence>
<gene>
    <name evidence="1" type="ORF">ACFOY7_02030</name>
</gene>
<dbReference type="RefSeq" id="WP_390248889.1">
    <property type="nucleotide sequence ID" value="NZ_JBHSDT010000002.1"/>
</dbReference>
<dbReference type="EMBL" id="JBHSDT010000002">
    <property type="protein sequence ID" value="MFC4401875.1"/>
    <property type="molecule type" value="Genomic_DNA"/>
</dbReference>
<proteinExistence type="predicted"/>
<evidence type="ECO:0000313" key="1">
    <source>
        <dbReference type="EMBL" id="MFC4401875.1"/>
    </source>
</evidence>
<reference evidence="2" key="1">
    <citation type="journal article" date="2019" name="Int. J. Syst. Evol. Microbiol.">
        <title>The Global Catalogue of Microorganisms (GCM) 10K type strain sequencing project: providing services to taxonomists for standard genome sequencing and annotation.</title>
        <authorList>
            <consortium name="The Broad Institute Genomics Platform"/>
            <consortium name="The Broad Institute Genome Sequencing Center for Infectious Disease"/>
            <person name="Wu L."/>
            <person name="Ma J."/>
        </authorList>
    </citation>
    <scope>NUCLEOTIDE SEQUENCE [LARGE SCALE GENOMIC DNA]</scope>
    <source>
        <strain evidence="2">CCUG 37865</strain>
    </source>
</reference>
<keyword evidence="2" id="KW-1185">Reference proteome</keyword>
<name>A0ABV8WR34_9BACI</name>
<organism evidence="1 2">
    <name type="scientific">Gracilibacillus xinjiangensis</name>
    <dbReference type="NCBI Taxonomy" id="1193282"/>
    <lineage>
        <taxon>Bacteria</taxon>
        <taxon>Bacillati</taxon>
        <taxon>Bacillota</taxon>
        <taxon>Bacilli</taxon>
        <taxon>Bacillales</taxon>
        <taxon>Bacillaceae</taxon>
        <taxon>Gracilibacillus</taxon>
    </lineage>
</organism>
<comment type="caution">
    <text evidence="1">The sequence shown here is derived from an EMBL/GenBank/DDBJ whole genome shotgun (WGS) entry which is preliminary data.</text>
</comment>
<dbReference type="Proteomes" id="UP001595882">
    <property type="component" value="Unassembled WGS sequence"/>
</dbReference>
<accession>A0ABV8WR34</accession>
<evidence type="ECO:0000313" key="2">
    <source>
        <dbReference type="Proteomes" id="UP001595882"/>
    </source>
</evidence>
<protein>
    <submittedName>
        <fullName evidence="1">Uncharacterized protein</fullName>
    </submittedName>
</protein>